<dbReference type="InterPro" id="IPR029044">
    <property type="entry name" value="Nucleotide-diphossugar_trans"/>
</dbReference>
<evidence type="ECO:0000256" key="1">
    <source>
        <dbReference type="ARBA" id="ARBA00010443"/>
    </source>
</evidence>
<dbReference type="InterPro" id="IPR005835">
    <property type="entry name" value="NTP_transferase_dom"/>
</dbReference>
<comment type="function">
    <text evidence="9">Involved in the biosynthesis of ADP-glucose, a building block required for the elongation reactions to produce glycogen. Catalyzes the reaction between ATP and alpha-D-glucose 1-phosphate (G1P) to produce pyrophosphate and ADP-Glc.</text>
</comment>
<dbReference type="Gene3D" id="3.90.550.10">
    <property type="entry name" value="Spore Coat Polysaccharide Biosynthesis Protein SpsA, Chain A"/>
    <property type="match status" value="1"/>
</dbReference>
<dbReference type="InterPro" id="IPR011831">
    <property type="entry name" value="ADP-Glc_PPase"/>
</dbReference>
<dbReference type="CDD" id="cd02508">
    <property type="entry name" value="ADP_Glucose_PP"/>
    <property type="match status" value="1"/>
</dbReference>
<keyword evidence="6 9" id="KW-0067">ATP-binding</keyword>
<dbReference type="SUPFAM" id="SSF51161">
    <property type="entry name" value="Trimeric LpxA-like enzymes"/>
    <property type="match status" value="1"/>
</dbReference>
<evidence type="ECO:0000256" key="5">
    <source>
        <dbReference type="ARBA" id="ARBA00022741"/>
    </source>
</evidence>
<dbReference type="EC" id="2.7.7.27" evidence="9"/>
<dbReference type="NCBIfam" id="TIGR02091">
    <property type="entry name" value="glgC"/>
    <property type="match status" value="1"/>
</dbReference>
<evidence type="ECO:0000256" key="6">
    <source>
        <dbReference type="ARBA" id="ARBA00022840"/>
    </source>
</evidence>
<dbReference type="Pfam" id="PF24894">
    <property type="entry name" value="Hexapep_GlmU"/>
    <property type="match status" value="1"/>
</dbReference>
<feature type="binding site" evidence="9">
    <location>
        <position position="110"/>
    </location>
    <ligand>
        <name>alpha-D-glucose 1-phosphate</name>
        <dbReference type="ChEBI" id="CHEBI:58601"/>
    </ligand>
</feature>
<dbReference type="InterPro" id="IPR011004">
    <property type="entry name" value="Trimer_LpxA-like_sf"/>
</dbReference>
<evidence type="ECO:0000256" key="7">
    <source>
        <dbReference type="ARBA" id="ARBA00023056"/>
    </source>
</evidence>
<dbReference type="GO" id="GO:0005524">
    <property type="term" value="F:ATP binding"/>
    <property type="evidence" value="ECO:0007669"/>
    <property type="project" value="UniProtKB-KW"/>
</dbReference>
<feature type="domain" description="Nucleotidyl transferase" evidence="10">
    <location>
        <begin position="18"/>
        <end position="285"/>
    </location>
</feature>
<keyword evidence="8 9" id="KW-0119">Carbohydrate metabolism</keyword>
<feature type="site" description="Could play a key role in the communication between the regulatory and the substrate sites" evidence="9">
    <location>
        <position position="109"/>
    </location>
</feature>
<dbReference type="AlphaFoldDB" id="E0XTM5"/>
<organism evidence="12">
    <name type="scientific">uncultured nuHF1 cluster bacterium HF0130_31E21</name>
    <dbReference type="NCBI Taxonomy" id="710728"/>
    <lineage>
        <taxon>Bacteria</taxon>
        <taxon>environmental samples</taxon>
    </lineage>
</organism>
<sequence>MRAPGARFVSRLTTNTMALILAGGRGERLGVLTDWRTKPAVPFGGKFRIIDFTLSNCLHSGINKACILTQYKSHSLIKHLMRGWTKMNTDRGEFLDIIPAQQWTGDENWYQGTADAVYQSLDIIEGYGPEYLLILAGDHIYNMDYGEMLAEHVNLGADFTVACMTVEADLAKNQFGVMEVDKGGRIIGFEEKPSEPKTIPETSNMALASMGIYVVSRSYLSKCLREDAEKKGSSHDFGRDIIPGGIFRGHHFQAHQFRNPREGHKPYWRDVGTIDAYFQANMELLSPSPPIDLYDPNWSTVTHQPQMPPALFRDDGNIQKVQNTMVSGGCIIDGSQVYQSILYSSVRVEPGCVLDQVLALPGCEIGAGAILRKVILDNYCSIPPNTVIGEDLKEDAKKYIVTENGVVVVNRRLLGQGDGYQPNITISSGLRPPT</sequence>
<comment type="catalytic activity">
    <reaction evidence="9">
        <text>alpha-D-glucose 1-phosphate + ATP + H(+) = ADP-alpha-D-glucose + diphosphate</text>
        <dbReference type="Rhea" id="RHEA:12120"/>
        <dbReference type="ChEBI" id="CHEBI:15378"/>
        <dbReference type="ChEBI" id="CHEBI:30616"/>
        <dbReference type="ChEBI" id="CHEBI:33019"/>
        <dbReference type="ChEBI" id="CHEBI:57498"/>
        <dbReference type="ChEBI" id="CHEBI:58601"/>
        <dbReference type="EC" id="2.7.7.27"/>
    </reaction>
</comment>
<dbReference type="InterPro" id="IPR023049">
    <property type="entry name" value="GlgC_bac"/>
</dbReference>
<keyword evidence="5 9" id="KW-0547">Nucleotide-binding</keyword>
<dbReference type="Pfam" id="PF00483">
    <property type="entry name" value="NTP_transferase"/>
    <property type="match status" value="1"/>
</dbReference>
<proteinExistence type="inferred from homology"/>
<keyword evidence="3 9" id="KW-0808">Transferase</keyword>
<dbReference type="PROSITE" id="PS00810">
    <property type="entry name" value="ADP_GLC_PYROPHOSPH_3"/>
    <property type="match status" value="1"/>
</dbReference>
<dbReference type="UniPathway" id="UPA00164"/>
<dbReference type="SUPFAM" id="SSF53448">
    <property type="entry name" value="Nucleotide-diphospho-sugar transferases"/>
    <property type="match status" value="1"/>
</dbReference>
<evidence type="ECO:0000259" key="11">
    <source>
        <dbReference type="Pfam" id="PF24894"/>
    </source>
</evidence>
<feature type="binding site" evidence="9">
    <location>
        <position position="176"/>
    </location>
    <ligand>
        <name>alpha-D-glucose 1-phosphate</name>
        <dbReference type="ChEBI" id="CHEBI:58601"/>
    </ligand>
</feature>
<feature type="binding site" evidence="9">
    <location>
        <begin position="191"/>
        <end position="192"/>
    </location>
    <ligand>
        <name>alpha-D-glucose 1-phosphate</name>
        <dbReference type="ChEBI" id="CHEBI:58601"/>
    </ligand>
</feature>
<dbReference type="PROSITE" id="PS00809">
    <property type="entry name" value="ADP_GLC_PYROPHOSPH_2"/>
    <property type="match status" value="1"/>
</dbReference>
<keyword evidence="4 9" id="KW-0548">Nucleotidyltransferase</keyword>
<evidence type="ECO:0000259" key="10">
    <source>
        <dbReference type="Pfam" id="PF00483"/>
    </source>
</evidence>
<evidence type="ECO:0000256" key="4">
    <source>
        <dbReference type="ARBA" id="ARBA00022695"/>
    </source>
</evidence>
<keyword evidence="2 9" id="KW-0321">Glycogen metabolism</keyword>
<name>E0XTM5_9BACT</name>
<feature type="site" description="Could play a key role in the communication between the regulatory and the substrate sites" evidence="9">
    <location>
        <position position="70"/>
    </location>
</feature>
<evidence type="ECO:0000256" key="9">
    <source>
        <dbReference type="HAMAP-Rule" id="MF_00624"/>
    </source>
</evidence>
<dbReference type="NCBIfam" id="NF001947">
    <property type="entry name" value="PRK00725.1"/>
    <property type="match status" value="1"/>
</dbReference>
<keyword evidence="7 9" id="KW-0320">Glycogen biosynthesis</keyword>
<evidence type="ECO:0000313" key="12">
    <source>
        <dbReference type="EMBL" id="ADI17766.1"/>
    </source>
</evidence>
<comment type="similarity">
    <text evidence="1 9">Belongs to the bacterial/plant glucose-1-phosphate adenylyltransferase family.</text>
</comment>
<accession>E0XTM5</accession>
<protein>
    <recommendedName>
        <fullName evidence="9">Glucose-1-phosphate adenylyltransferase</fullName>
        <ecNumber evidence="9">2.7.7.27</ecNumber>
    </recommendedName>
    <alternativeName>
        <fullName evidence="9">ADP-glucose pyrophosphorylase</fullName>
        <shortName evidence="9">ADPGlc PPase</shortName>
    </alternativeName>
    <alternativeName>
        <fullName evidence="9">ADP-glucose synthase</fullName>
    </alternativeName>
</protein>
<dbReference type="InterPro" id="IPR056818">
    <property type="entry name" value="GlmU/GlgC-like_hexapep"/>
</dbReference>
<dbReference type="GO" id="GO:0008878">
    <property type="term" value="F:glucose-1-phosphate adenylyltransferase activity"/>
    <property type="evidence" value="ECO:0007669"/>
    <property type="project" value="UniProtKB-UniRule"/>
</dbReference>
<dbReference type="PANTHER" id="PTHR43523">
    <property type="entry name" value="GLUCOSE-1-PHOSPHATE ADENYLYLTRANSFERASE-RELATED"/>
    <property type="match status" value="1"/>
</dbReference>
<dbReference type="EMBL" id="GU474873">
    <property type="protein sequence ID" value="ADI17766.1"/>
    <property type="molecule type" value="Genomic_DNA"/>
</dbReference>
<dbReference type="Gene3D" id="2.160.10.10">
    <property type="entry name" value="Hexapeptide repeat proteins"/>
    <property type="match status" value="1"/>
</dbReference>
<evidence type="ECO:0000256" key="8">
    <source>
        <dbReference type="ARBA" id="ARBA00023277"/>
    </source>
</evidence>
<gene>
    <name evidence="9" type="primary">glgC</name>
</gene>
<dbReference type="CDD" id="cd04651">
    <property type="entry name" value="LbH_G1P_AT_C"/>
    <property type="match status" value="1"/>
</dbReference>
<evidence type="ECO:0000256" key="3">
    <source>
        <dbReference type="ARBA" id="ARBA00022679"/>
    </source>
</evidence>
<dbReference type="GO" id="GO:0005978">
    <property type="term" value="P:glycogen biosynthetic process"/>
    <property type="evidence" value="ECO:0007669"/>
    <property type="project" value="UniProtKB-UniRule"/>
</dbReference>
<feature type="domain" description="Glucose-1-phosphate adenylyltransferase/Bifunctional protein GlmU-like C-terminal hexapeptide" evidence="11">
    <location>
        <begin position="308"/>
        <end position="409"/>
    </location>
</feature>
<comment type="pathway">
    <text evidence="9">Glycan biosynthesis; glycogen biosynthesis.</text>
</comment>
<feature type="binding site" evidence="9">
    <location>
        <position position="209"/>
    </location>
    <ligand>
        <name>alpha-D-glucose 1-phosphate</name>
        <dbReference type="ChEBI" id="CHEBI:58601"/>
    </ligand>
</feature>
<dbReference type="InterPro" id="IPR005836">
    <property type="entry name" value="ADP_Glu_pyroP_CS"/>
</dbReference>
<reference evidence="12" key="1">
    <citation type="journal article" date="2011" name="Environ. Microbiol.">
        <title>Time-series analyses of Monterey Bay coastal microbial picoplankton using a 'genome proxy' microarray.</title>
        <authorList>
            <person name="Rich V.I."/>
            <person name="Pham V.D."/>
            <person name="Eppley J."/>
            <person name="Shi Y."/>
            <person name="DeLong E.F."/>
        </authorList>
    </citation>
    <scope>NUCLEOTIDE SEQUENCE</scope>
</reference>
<comment type="subunit">
    <text evidence="9">Homotetramer.</text>
</comment>
<dbReference type="PANTHER" id="PTHR43523:SF2">
    <property type="entry name" value="GLUCOSE-1-PHOSPHATE ADENYLYLTRANSFERASE"/>
    <property type="match status" value="1"/>
</dbReference>
<evidence type="ECO:0000256" key="2">
    <source>
        <dbReference type="ARBA" id="ARBA00022600"/>
    </source>
</evidence>
<dbReference type="HAMAP" id="MF_00624">
    <property type="entry name" value="GlgC"/>
    <property type="match status" value="1"/>
</dbReference>